<evidence type="ECO:0000256" key="1">
    <source>
        <dbReference type="SAM" id="Phobius"/>
    </source>
</evidence>
<sequence>MYDTPPSVRFSSLDLSSNRVWGSLWSFHGGSLTLSWLGLKMLSLLYVFLTVCWLVCACSGLLDTSFGFTGESILLWAPRVLEGLLLPFLYESLHQRSKHRLLSPLSYNSGHIKPAGRASVMLAGLNLLLAPPG</sequence>
<keyword evidence="1" id="KW-0812">Transmembrane</keyword>
<dbReference type="EMBL" id="HBKN01022307">
    <property type="protein sequence ID" value="CAE2303939.1"/>
    <property type="molecule type" value="Transcribed_RNA"/>
</dbReference>
<gene>
    <name evidence="2" type="ORF">GTHE00462_LOCUS17515</name>
</gene>
<protein>
    <submittedName>
        <fullName evidence="2">Uncharacterized protein</fullName>
    </submittedName>
</protein>
<keyword evidence="1" id="KW-1133">Transmembrane helix</keyword>
<feature type="transmembrane region" description="Helical" evidence="1">
    <location>
        <begin position="20"/>
        <end position="37"/>
    </location>
</feature>
<keyword evidence="1" id="KW-0472">Membrane</keyword>
<evidence type="ECO:0000313" key="2">
    <source>
        <dbReference type="EMBL" id="CAE2303939.1"/>
    </source>
</evidence>
<dbReference type="AlphaFoldDB" id="A0A7S4NS21"/>
<reference evidence="2" key="1">
    <citation type="submission" date="2021-01" db="EMBL/GenBank/DDBJ databases">
        <authorList>
            <person name="Corre E."/>
            <person name="Pelletier E."/>
            <person name="Niang G."/>
            <person name="Scheremetjew M."/>
            <person name="Finn R."/>
            <person name="Kale V."/>
            <person name="Holt S."/>
            <person name="Cochrane G."/>
            <person name="Meng A."/>
            <person name="Brown T."/>
            <person name="Cohen L."/>
        </authorList>
    </citation>
    <scope>NUCLEOTIDE SEQUENCE</scope>
    <source>
        <strain evidence="2">CCMP 2712</strain>
    </source>
</reference>
<feature type="transmembrane region" description="Helical" evidence="1">
    <location>
        <begin position="44"/>
        <end position="62"/>
    </location>
</feature>
<organism evidence="2">
    <name type="scientific">Guillardia theta</name>
    <name type="common">Cryptophyte</name>
    <name type="synonym">Cryptomonas phi</name>
    <dbReference type="NCBI Taxonomy" id="55529"/>
    <lineage>
        <taxon>Eukaryota</taxon>
        <taxon>Cryptophyceae</taxon>
        <taxon>Pyrenomonadales</taxon>
        <taxon>Geminigeraceae</taxon>
        <taxon>Guillardia</taxon>
    </lineage>
</organism>
<proteinExistence type="predicted"/>
<accession>A0A7S4NS21</accession>
<name>A0A7S4NS21_GUITH</name>